<evidence type="ECO:0000313" key="1">
    <source>
        <dbReference type="EMBL" id="ORL45271.1"/>
    </source>
</evidence>
<dbReference type="OrthoDB" id="1319634at2"/>
<reference evidence="1 2" key="1">
    <citation type="submission" date="2013-04" db="EMBL/GenBank/DDBJ databases">
        <title>Zunongwangia sp. 22II14-10F7 Genome Sequencing.</title>
        <authorList>
            <person name="Lai Q."/>
            <person name="Shao Z."/>
        </authorList>
    </citation>
    <scope>NUCLEOTIDE SEQUENCE [LARGE SCALE GENOMIC DNA]</scope>
    <source>
        <strain evidence="1 2">22II14-10F7</strain>
    </source>
</reference>
<protein>
    <recommendedName>
        <fullName evidence="3">Lipoprotein</fullName>
    </recommendedName>
</protein>
<comment type="caution">
    <text evidence="1">The sequence shown here is derived from an EMBL/GenBank/DDBJ whole genome shotgun (WGS) entry which is preliminary data.</text>
</comment>
<dbReference type="AlphaFoldDB" id="A0A1Y1T2M5"/>
<proteinExistence type="predicted"/>
<gene>
    <name evidence="1" type="ORF">IIF7_10633</name>
</gene>
<dbReference type="EMBL" id="ARYN01000009">
    <property type="protein sequence ID" value="ORL45271.1"/>
    <property type="molecule type" value="Genomic_DNA"/>
</dbReference>
<evidence type="ECO:0000313" key="2">
    <source>
        <dbReference type="Proteomes" id="UP000192746"/>
    </source>
</evidence>
<keyword evidence="2" id="KW-1185">Reference proteome</keyword>
<evidence type="ECO:0008006" key="3">
    <source>
        <dbReference type="Google" id="ProtNLM"/>
    </source>
</evidence>
<name>A0A1Y1T2M5_9FLAO</name>
<sequence>MIMKKEILFIMTTIIIGLSGCSPKISSNITNPNSTLSSNEEVAFLDIEHPLPENLVKVGELRFQDSGFSTDCSFNSLLNKARIEARKNGANIVKVTNKKKPDLWSSCYRLKIDLYNYKGDVSKLEQYELKLD</sequence>
<dbReference type="PROSITE" id="PS51257">
    <property type="entry name" value="PROKAR_LIPOPROTEIN"/>
    <property type="match status" value="1"/>
</dbReference>
<dbReference type="Proteomes" id="UP000192746">
    <property type="component" value="Unassembled WGS sequence"/>
</dbReference>
<accession>A0A1Y1T2M5</accession>
<organism evidence="1 2">
    <name type="scientific">Zunongwangia atlantica 22II14-10F7</name>
    <dbReference type="NCBI Taxonomy" id="1185767"/>
    <lineage>
        <taxon>Bacteria</taxon>
        <taxon>Pseudomonadati</taxon>
        <taxon>Bacteroidota</taxon>
        <taxon>Flavobacteriia</taxon>
        <taxon>Flavobacteriales</taxon>
        <taxon>Flavobacteriaceae</taxon>
        <taxon>Zunongwangia</taxon>
    </lineage>
</organism>